<evidence type="ECO:0000313" key="1">
    <source>
        <dbReference type="EMBL" id="KAL1279329.1"/>
    </source>
</evidence>
<name>A0ABR3NQN1_9TELE</name>
<dbReference type="Proteomes" id="UP001558613">
    <property type="component" value="Unassembled WGS sequence"/>
</dbReference>
<proteinExistence type="predicted"/>
<dbReference type="EMBL" id="JAYMGO010000003">
    <property type="protein sequence ID" value="KAL1279329.1"/>
    <property type="molecule type" value="Genomic_DNA"/>
</dbReference>
<keyword evidence="2" id="KW-1185">Reference proteome</keyword>
<organism evidence="1 2">
    <name type="scientific">Cirrhinus molitorella</name>
    <name type="common">mud carp</name>
    <dbReference type="NCBI Taxonomy" id="172907"/>
    <lineage>
        <taxon>Eukaryota</taxon>
        <taxon>Metazoa</taxon>
        <taxon>Chordata</taxon>
        <taxon>Craniata</taxon>
        <taxon>Vertebrata</taxon>
        <taxon>Euteleostomi</taxon>
        <taxon>Actinopterygii</taxon>
        <taxon>Neopterygii</taxon>
        <taxon>Teleostei</taxon>
        <taxon>Ostariophysi</taxon>
        <taxon>Cypriniformes</taxon>
        <taxon>Cyprinidae</taxon>
        <taxon>Labeoninae</taxon>
        <taxon>Labeonini</taxon>
        <taxon>Cirrhinus</taxon>
    </lineage>
</organism>
<evidence type="ECO:0000313" key="2">
    <source>
        <dbReference type="Proteomes" id="UP001558613"/>
    </source>
</evidence>
<comment type="caution">
    <text evidence="1">The sequence shown here is derived from an EMBL/GenBank/DDBJ whole genome shotgun (WGS) entry which is preliminary data.</text>
</comment>
<gene>
    <name evidence="1" type="ORF">QQF64_026002</name>
</gene>
<accession>A0ABR3NQN1</accession>
<protein>
    <submittedName>
        <fullName evidence="1">Uncharacterized protein</fullName>
    </submittedName>
</protein>
<reference evidence="1 2" key="1">
    <citation type="submission" date="2023-09" db="EMBL/GenBank/DDBJ databases">
        <authorList>
            <person name="Wang M."/>
        </authorList>
    </citation>
    <scope>NUCLEOTIDE SEQUENCE [LARGE SCALE GENOMIC DNA]</scope>
    <source>
        <strain evidence="1">GT-2023</strain>
        <tissue evidence="1">Liver</tissue>
    </source>
</reference>
<sequence length="101" mass="11339">MADPLDSPVSSKRLLGSAVDQKLRSCLIPEREKEDGVNPSKPDFQRSPMFVLDPFARLWVVEVLFNPGIYVPLSMHPNIFTVMVVDPYPLDMIVNSPPCQV</sequence>